<reference evidence="1 2" key="1">
    <citation type="submission" date="2018-08" db="EMBL/GenBank/DDBJ databases">
        <title>Bacillus phenotypic plasticity.</title>
        <authorList>
            <person name="Hurtado E."/>
        </authorList>
    </citation>
    <scope>NUCLEOTIDE SEQUENCE [LARGE SCALE GENOMIC DNA]</scope>
    <source>
        <strain evidence="1 2">427</strain>
    </source>
</reference>
<comment type="caution">
    <text evidence="1">The sequence shown here is derived from an EMBL/GenBank/DDBJ whole genome shotgun (WGS) entry which is preliminary data.</text>
</comment>
<dbReference type="RefSeq" id="WP_148956333.1">
    <property type="nucleotide sequence ID" value="NZ_QSND01000002.1"/>
</dbReference>
<gene>
    <name evidence="1" type="ORF">DX927_05510</name>
</gene>
<proteinExistence type="predicted"/>
<accession>A0A5M8RP74</accession>
<evidence type="ECO:0000313" key="1">
    <source>
        <dbReference type="EMBL" id="KAA6450335.1"/>
    </source>
</evidence>
<dbReference type="AlphaFoldDB" id="A0A5M8RP74"/>
<dbReference type="EMBL" id="QSND01000002">
    <property type="protein sequence ID" value="KAA6450335.1"/>
    <property type="molecule type" value="Genomic_DNA"/>
</dbReference>
<dbReference type="InterPro" id="IPR018755">
    <property type="entry name" value="Phage_Mu_Gp48"/>
</dbReference>
<dbReference type="STRING" id="1925020.BTA30_16855"/>
<evidence type="ECO:0000313" key="2">
    <source>
        <dbReference type="Proteomes" id="UP000324326"/>
    </source>
</evidence>
<organism evidence="1 2">
    <name type="scientific">Bacillus swezeyi</name>
    <dbReference type="NCBI Taxonomy" id="1925020"/>
    <lineage>
        <taxon>Bacteria</taxon>
        <taxon>Bacillati</taxon>
        <taxon>Bacillota</taxon>
        <taxon>Bacilli</taxon>
        <taxon>Bacillales</taxon>
        <taxon>Bacillaceae</taxon>
        <taxon>Bacillus</taxon>
    </lineage>
</organism>
<dbReference type="Pfam" id="PF10076">
    <property type="entry name" value="Phage_Mu_Gp48"/>
    <property type="match status" value="1"/>
</dbReference>
<dbReference type="Proteomes" id="UP000324326">
    <property type="component" value="Unassembled WGS sequence"/>
</dbReference>
<protein>
    <submittedName>
        <fullName evidence="1">DUF2313 domain-containing protein</fullName>
    </submittedName>
</protein>
<name>A0A5M8RP74_9BACI</name>
<sequence>MSKIKEMENYLPPFLTKIREMSEILQAEAPEFEQQNNDIFDLTDQLFITTATWGLDRWEALLNVVKEPGDSMKIRRLKLISKTSNIPPATYQAIEQALNRFLKNPSAQVRLLPKEYRFNVDIDIDDLQNVRELIETLENMKPAHLVYTFRPGFNEQLKIKDTVTMNHRRYRKIKELRVGYSVTLDNNEVVLT</sequence>